<comment type="caution">
    <text evidence="1">The sequence shown here is derived from an EMBL/GenBank/DDBJ whole genome shotgun (WGS) entry which is preliminary data.</text>
</comment>
<dbReference type="RefSeq" id="WP_226750157.1">
    <property type="nucleotide sequence ID" value="NZ_JAEINI020000002.1"/>
</dbReference>
<protein>
    <submittedName>
        <fullName evidence="1">WavQ</fullName>
    </submittedName>
</protein>
<sequence>MAKFLIFTPSYNEKSGGVVVLHKLCHILNELGHESYLFPYAYTYEINRFNFFKNMCNFVKWSVYNSLRPFKSNVHFDTPVFNGSINNLDDFVVVYPEVVFGNPLGAKNVVRWLLHQPGFHEKRFYFSSGELIFKFNSAIKDFNFPGSCTSPNELKVIHYPLEHYNLSNISKKRSGYAYCIRKGKGKSFVKDHSKDILIDNLSHQQVAKVFKEVEFFVSYDTYTAYSIFATLCGCKSIVIGDAGVDKKEWYPLDSDRYGIAYGFDDMAWLENTNELVKEHILNEEKKCKDRVKNFAEESIEYFRL</sequence>
<reference evidence="1 2" key="1">
    <citation type="submission" date="2021-10" db="EMBL/GenBank/DDBJ databases">
        <title>Alishewanella koreense sp. nov. isolated from seawater of southwestern coast in South Korea and the proposal for the reclassification of Rheinheimera perlucida and Rheinheimera tuosuensis as Arsukibacterium perlucida and Arsukibacterium tuosuensis.</title>
        <authorList>
            <person name="Kim K.H."/>
            <person name="Ruan W."/>
            <person name="Kim K.R."/>
            <person name="Baek J.H."/>
            <person name="Jeon C.O."/>
        </authorList>
    </citation>
    <scope>NUCLEOTIDE SEQUENCE [LARGE SCALE GENOMIC DNA]</scope>
    <source>
        <strain evidence="1 2">16-MA</strain>
    </source>
</reference>
<dbReference type="Proteomes" id="UP000633814">
    <property type="component" value="Unassembled WGS sequence"/>
</dbReference>
<accession>A0ABS8C167</accession>
<name>A0ABS8C167_9ALTE</name>
<gene>
    <name evidence="1" type="ORF">JAO78_004490</name>
</gene>
<dbReference type="EMBL" id="JAEINI020000002">
    <property type="protein sequence ID" value="MCB5226067.1"/>
    <property type="molecule type" value="Genomic_DNA"/>
</dbReference>
<proteinExistence type="predicted"/>
<evidence type="ECO:0000313" key="1">
    <source>
        <dbReference type="EMBL" id="MCB5226067.1"/>
    </source>
</evidence>
<evidence type="ECO:0000313" key="2">
    <source>
        <dbReference type="Proteomes" id="UP000633814"/>
    </source>
</evidence>
<keyword evidence="2" id="KW-1185">Reference proteome</keyword>
<organism evidence="1 2">
    <name type="scientific">Alishewanella maricola</name>
    <dbReference type="NCBI Taxonomy" id="2795740"/>
    <lineage>
        <taxon>Bacteria</taxon>
        <taxon>Pseudomonadati</taxon>
        <taxon>Pseudomonadota</taxon>
        <taxon>Gammaproteobacteria</taxon>
        <taxon>Alteromonadales</taxon>
        <taxon>Alteromonadaceae</taxon>
        <taxon>Alishewanella</taxon>
    </lineage>
</organism>